<dbReference type="PANTHER" id="PTHR10815:SF5">
    <property type="entry name" value="METHYLATED-DNA--PROTEIN-CYSTEINE METHYLTRANSFERASE"/>
    <property type="match status" value="1"/>
</dbReference>
<dbReference type="Proteomes" id="UP001243846">
    <property type="component" value="Unassembled WGS sequence"/>
</dbReference>
<evidence type="ECO:0000259" key="7">
    <source>
        <dbReference type="Pfam" id="PF01035"/>
    </source>
</evidence>
<dbReference type="Pfam" id="PF01035">
    <property type="entry name" value="DNA_binding_1"/>
    <property type="match status" value="1"/>
</dbReference>
<evidence type="ECO:0000256" key="5">
    <source>
        <dbReference type="ARBA" id="ARBA00023204"/>
    </source>
</evidence>
<evidence type="ECO:0000256" key="3">
    <source>
        <dbReference type="ARBA" id="ARBA00022679"/>
    </source>
</evidence>
<gene>
    <name evidence="8" type="ORF">QWZ10_01060</name>
</gene>
<dbReference type="EC" id="2.1.1.63" evidence="8"/>
<comment type="catalytic activity">
    <reaction evidence="6">
        <text>a 6-O-methyl-2'-deoxyguanosine in DNA + L-cysteinyl-[protein] = S-methyl-L-cysteinyl-[protein] + a 2'-deoxyguanosine in DNA</text>
        <dbReference type="Rhea" id="RHEA:24000"/>
        <dbReference type="Rhea" id="RHEA-COMP:10131"/>
        <dbReference type="Rhea" id="RHEA-COMP:10132"/>
        <dbReference type="Rhea" id="RHEA-COMP:11367"/>
        <dbReference type="Rhea" id="RHEA-COMP:11368"/>
        <dbReference type="ChEBI" id="CHEBI:29950"/>
        <dbReference type="ChEBI" id="CHEBI:82612"/>
        <dbReference type="ChEBI" id="CHEBI:85445"/>
        <dbReference type="ChEBI" id="CHEBI:85448"/>
        <dbReference type="EC" id="2.1.1.63"/>
    </reaction>
</comment>
<dbReference type="Gene3D" id="3.30.160.70">
    <property type="entry name" value="Methylated DNA-protein cysteine methyltransferase domain"/>
    <property type="match status" value="1"/>
</dbReference>
<dbReference type="EMBL" id="JAUFRC010000001">
    <property type="protein sequence ID" value="MDN3710773.1"/>
    <property type="molecule type" value="Genomic_DNA"/>
</dbReference>
<comment type="caution">
    <text evidence="8">The sequence shown here is derived from an EMBL/GenBank/DDBJ whole genome shotgun (WGS) entry which is preliminary data.</text>
</comment>
<name>A0ABT8D1R8_9RHOB</name>
<evidence type="ECO:0000256" key="2">
    <source>
        <dbReference type="ARBA" id="ARBA00022603"/>
    </source>
</evidence>
<dbReference type="InterPro" id="IPR036631">
    <property type="entry name" value="MGMT_N_sf"/>
</dbReference>
<dbReference type="Gene3D" id="1.10.10.10">
    <property type="entry name" value="Winged helix-like DNA-binding domain superfamily/Winged helix DNA-binding domain"/>
    <property type="match status" value="1"/>
</dbReference>
<feature type="domain" description="Methylated-DNA-[protein]-cysteine S-methyltransferase DNA binding" evidence="7">
    <location>
        <begin position="78"/>
        <end position="157"/>
    </location>
</feature>
<reference evidence="9" key="1">
    <citation type="journal article" date="2019" name="Int. J. Syst. Evol. Microbiol.">
        <title>The Global Catalogue of Microorganisms (GCM) 10K type strain sequencing project: providing services to taxonomists for standard genome sequencing and annotation.</title>
        <authorList>
            <consortium name="The Broad Institute Genomics Platform"/>
            <consortium name="The Broad Institute Genome Sequencing Center for Infectious Disease"/>
            <person name="Wu L."/>
            <person name="Ma J."/>
        </authorList>
    </citation>
    <scope>NUCLEOTIDE SEQUENCE [LARGE SCALE GENOMIC DNA]</scope>
    <source>
        <strain evidence="9">CECT 8482</strain>
    </source>
</reference>
<dbReference type="SUPFAM" id="SSF46767">
    <property type="entry name" value="Methylated DNA-protein cysteine methyltransferase, C-terminal domain"/>
    <property type="match status" value="1"/>
</dbReference>
<comment type="catalytic activity">
    <reaction evidence="1">
        <text>a 4-O-methyl-thymidine in DNA + L-cysteinyl-[protein] = a thymidine in DNA + S-methyl-L-cysteinyl-[protein]</text>
        <dbReference type="Rhea" id="RHEA:53428"/>
        <dbReference type="Rhea" id="RHEA-COMP:10131"/>
        <dbReference type="Rhea" id="RHEA-COMP:10132"/>
        <dbReference type="Rhea" id="RHEA-COMP:13555"/>
        <dbReference type="Rhea" id="RHEA-COMP:13556"/>
        <dbReference type="ChEBI" id="CHEBI:29950"/>
        <dbReference type="ChEBI" id="CHEBI:82612"/>
        <dbReference type="ChEBI" id="CHEBI:137386"/>
        <dbReference type="ChEBI" id="CHEBI:137387"/>
        <dbReference type="EC" id="2.1.1.63"/>
    </reaction>
</comment>
<dbReference type="PANTHER" id="PTHR10815">
    <property type="entry name" value="METHYLATED-DNA--PROTEIN-CYSTEINE METHYLTRANSFERASE"/>
    <property type="match status" value="1"/>
</dbReference>
<accession>A0ABT8D1R8</accession>
<dbReference type="GO" id="GO:0003908">
    <property type="term" value="F:methylated-DNA-[protein]-cysteine S-methyltransferase activity"/>
    <property type="evidence" value="ECO:0007669"/>
    <property type="project" value="UniProtKB-EC"/>
</dbReference>
<dbReference type="InterPro" id="IPR001497">
    <property type="entry name" value="MethylDNA_cys_MeTrfase_AS"/>
</dbReference>
<evidence type="ECO:0000256" key="6">
    <source>
        <dbReference type="ARBA" id="ARBA00049348"/>
    </source>
</evidence>
<keyword evidence="2 8" id="KW-0489">Methyltransferase</keyword>
<evidence type="ECO:0000256" key="4">
    <source>
        <dbReference type="ARBA" id="ARBA00022763"/>
    </source>
</evidence>
<organism evidence="8 9">
    <name type="scientific">Paracoccus cavernae</name>
    <dbReference type="NCBI Taxonomy" id="1571207"/>
    <lineage>
        <taxon>Bacteria</taxon>
        <taxon>Pseudomonadati</taxon>
        <taxon>Pseudomonadota</taxon>
        <taxon>Alphaproteobacteria</taxon>
        <taxon>Rhodobacterales</taxon>
        <taxon>Paracoccaceae</taxon>
        <taxon>Paracoccus</taxon>
    </lineage>
</organism>
<dbReference type="InterPro" id="IPR014048">
    <property type="entry name" value="MethylDNA_cys_MeTrfase_DNA-bd"/>
</dbReference>
<protein>
    <submittedName>
        <fullName evidence="8">Methylated-DNA--[protein]-cysteine S-methyltransferase</fullName>
        <ecNumber evidence="8">2.1.1.63</ecNumber>
    </submittedName>
</protein>
<keyword evidence="4" id="KW-0227">DNA damage</keyword>
<sequence>MIETPLGRMVALFGAQGLHLLEFADRLALPASMSRFARGYTLVSGRPPQADRLERDLAAYFGGSDAGFSVPLVLGGNPFARTVWRALQTIPPGETRSYGTLARMIGRPEAVRAVAAANGRNEIAILIPCHRIIAADGSLTGYGGGIARKRGLLALEAGIGGGKSGRSS</sequence>
<dbReference type="PROSITE" id="PS00374">
    <property type="entry name" value="MGMT"/>
    <property type="match status" value="1"/>
</dbReference>
<keyword evidence="3 8" id="KW-0808">Transferase</keyword>
<dbReference type="SUPFAM" id="SSF53155">
    <property type="entry name" value="Methylated DNA-protein cysteine methyltransferase domain"/>
    <property type="match status" value="1"/>
</dbReference>
<dbReference type="GO" id="GO:0032259">
    <property type="term" value="P:methylation"/>
    <property type="evidence" value="ECO:0007669"/>
    <property type="project" value="UniProtKB-KW"/>
</dbReference>
<evidence type="ECO:0000256" key="1">
    <source>
        <dbReference type="ARBA" id="ARBA00001286"/>
    </source>
</evidence>
<dbReference type="InterPro" id="IPR036388">
    <property type="entry name" value="WH-like_DNA-bd_sf"/>
</dbReference>
<evidence type="ECO:0000313" key="9">
    <source>
        <dbReference type="Proteomes" id="UP001243846"/>
    </source>
</evidence>
<proteinExistence type="predicted"/>
<evidence type="ECO:0000313" key="8">
    <source>
        <dbReference type="EMBL" id="MDN3710773.1"/>
    </source>
</evidence>
<keyword evidence="5" id="KW-0234">DNA repair</keyword>
<keyword evidence="9" id="KW-1185">Reference proteome</keyword>
<dbReference type="CDD" id="cd06445">
    <property type="entry name" value="ATase"/>
    <property type="match status" value="1"/>
</dbReference>
<dbReference type="InterPro" id="IPR036217">
    <property type="entry name" value="MethylDNA_cys_MeTrfase_DNAb"/>
</dbReference>
<dbReference type="NCBIfam" id="TIGR00589">
    <property type="entry name" value="ogt"/>
    <property type="match status" value="1"/>
</dbReference>